<evidence type="ECO:0000256" key="6">
    <source>
        <dbReference type="ARBA" id="ARBA00022729"/>
    </source>
</evidence>
<keyword evidence="3" id="KW-1003">Cell membrane</keyword>
<evidence type="ECO:0000256" key="12">
    <source>
        <dbReference type="SAM" id="Phobius"/>
    </source>
</evidence>
<proteinExistence type="inferred from homology"/>
<sequence length="1309" mass="146650">MASIGITASIQRACSSQHITKKQSTQARPSRSLGTKQTTNVVTPNVDGLKLAEKQEKSPFLTIDNPKELEVEIQDSRNSFNTSYPRFCDERWKNGTWDLNMFVKQGRVDWDAVIVAEAKRRKFLELYPEASSNEEPVLFRSSIIPWWAWIVHSHLPEAELLNGQTSRLNMIGVLNPYSVHQKMKIFNFACYLAGRAAMVGFFMAYLVDALTGLDVVGQTGNFVCKAALFITVVGVVLFRRKEDLGNLQKLADEATFYDKQWRASWQSPDTSNVKEQSRKDLIDIQCGTVTNKVEFALVKIHEKDCFHALKKDKTPPKSGVCYLIAASTRNSLTRTMEIIVSILFFTTTLVGNFFSGALADDVCSESERTALLMFKNDLNDPGNRLSSWTGANCCRWVGVVCDNVTGHVHEIRLRTRIPDFIGSLENLQYLDLSEAGFEGLIPHQLGNLSFLQYLTIRDSCPDCKTKLHTGNLQWLSRLSSLKYLDLTGVNIIEATNWLQATNNLPSLVDLRLSRCSLRLITSVDFVNFTSLRVLDLSGNKFNSFLPHWIHNLGNLVHLDLSDCGLYNQFPTTLQNMTRLRYLNLSSNNFNSTFPNWFTRFRNLEVFSISDNLVRGELPSSIGNWTSLVTLDLSQNQLEGMLPESLGKLCNLKEIYLSRNRFLGDIQQAFTGCISRSLQFLYLGSNNFSGQIPKNLGELSKLRELDLVDNKFSSPLPVSLGQLQELEYLVISLNLLEGSLSEAHFRNLSRLKILRANGNNLIFKPSRNWSPPFQLRGLSLRTWQLGPKFPIWIKHMRHLNYLSLARTGIADAVPAWFWTSTSQLRYLNLSGNLIHGRIPSLLHFGSDWNVAIDLKCNLISGPLPPVSSNISMLDLSHNKISGSMHHFLCSNNAGHKNMLEILNLGSNNLSGEIPDCWMTWPLIRVLRLDANMLTGKIPSSIGFLTRVQSLHLRRNKLSGDMPFSLQKCANLMVLDFGRNQLSGSIPEWINRLSNLIVFNLRLNEFQGYIPPKLCHLSSLQTLDLAGNNLSGRIPRCFNNFSVMAGKQRPTDHIYYSTEDTFGGVPDSQFLVLKGRFGEYTNNLQFVMTLDLSDNSLSGSIPVEMTRLVQVQALNLSRNSLTGSIPDSIGDMELLESLDVSENQLSGEIPQSISGLTFLSHLNLSYNNLTGRIPSGTQIQGFDPSVFIGNQLCGPPMSKDCKENRETASIEYNDERNRSLLGGDRFGLFLSVALGYIFGLWAVLGPLSLSMSWRTTYFRGRANAGPSTTNYDVGSTAWADLGGALPSNGGHQPRPWALLIAHRPRPGKYGA</sequence>
<accession>A0AAE1W1T4</accession>
<keyword evidence="16" id="KW-1185">Reference proteome</keyword>
<dbReference type="Proteomes" id="UP001289374">
    <property type="component" value="Unassembled WGS sequence"/>
</dbReference>
<dbReference type="Pfam" id="PF13855">
    <property type="entry name" value="LRR_8"/>
    <property type="match status" value="2"/>
</dbReference>
<dbReference type="PANTHER" id="PTHR48063:SF98">
    <property type="entry name" value="LRR RECEPTOR-LIKE SERINE_THREONINE-PROTEIN KINASE FLS2"/>
    <property type="match status" value="1"/>
</dbReference>
<evidence type="ECO:0000256" key="10">
    <source>
        <dbReference type="ARBA" id="ARBA00023180"/>
    </source>
</evidence>
<dbReference type="PANTHER" id="PTHR48063">
    <property type="entry name" value="LRR RECEPTOR-LIKE KINASE"/>
    <property type="match status" value="1"/>
</dbReference>
<dbReference type="SMART" id="SM00365">
    <property type="entry name" value="LRR_SD22"/>
    <property type="match status" value="7"/>
</dbReference>
<evidence type="ECO:0000259" key="14">
    <source>
        <dbReference type="Pfam" id="PF23598"/>
    </source>
</evidence>
<keyword evidence="5 12" id="KW-0812">Transmembrane</keyword>
<dbReference type="PROSITE" id="PS51450">
    <property type="entry name" value="LRR"/>
    <property type="match status" value="1"/>
</dbReference>
<comment type="similarity">
    <text evidence="2">Belongs to the RLP family.</text>
</comment>
<comment type="subcellular location">
    <subcellularLocation>
        <location evidence="1">Cell membrane</location>
        <topology evidence="1">Single-pass type I membrane protein</topology>
    </subcellularLocation>
</comment>
<feature type="transmembrane region" description="Helical" evidence="12">
    <location>
        <begin position="219"/>
        <end position="238"/>
    </location>
</feature>
<evidence type="ECO:0000313" key="15">
    <source>
        <dbReference type="EMBL" id="KAK4385210.1"/>
    </source>
</evidence>
<reference evidence="15" key="1">
    <citation type="submission" date="2020-06" db="EMBL/GenBank/DDBJ databases">
        <authorList>
            <person name="Li T."/>
            <person name="Hu X."/>
            <person name="Zhang T."/>
            <person name="Song X."/>
            <person name="Zhang H."/>
            <person name="Dai N."/>
            <person name="Sheng W."/>
            <person name="Hou X."/>
            <person name="Wei L."/>
        </authorList>
    </citation>
    <scope>NUCLEOTIDE SEQUENCE</scope>
    <source>
        <strain evidence="15">K16</strain>
        <tissue evidence="15">Leaf</tissue>
    </source>
</reference>
<dbReference type="Gene3D" id="3.80.10.10">
    <property type="entry name" value="Ribonuclease Inhibitor"/>
    <property type="match status" value="4"/>
</dbReference>
<feature type="domain" description="Disease resistance R13L4/SHOC-2-like LRR" evidence="14">
    <location>
        <begin position="615"/>
        <end position="803"/>
    </location>
</feature>
<feature type="domain" description="Leucine-rich repeat-containing N-terminal plant-type" evidence="13">
    <location>
        <begin position="365"/>
        <end position="402"/>
    </location>
</feature>
<evidence type="ECO:0000256" key="7">
    <source>
        <dbReference type="ARBA" id="ARBA00022737"/>
    </source>
</evidence>
<comment type="caution">
    <text evidence="15">The sequence shown here is derived from an EMBL/GenBank/DDBJ whole genome shotgun (WGS) entry which is preliminary data.</text>
</comment>
<feature type="region of interest" description="Disordered" evidence="11">
    <location>
        <begin position="17"/>
        <end position="39"/>
    </location>
</feature>
<dbReference type="InterPro" id="IPR003591">
    <property type="entry name" value="Leu-rich_rpt_typical-subtyp"/>
</dbReference>
<evidence type="ECO:0000256" key="1">
    <source>
        <dbReference type="ARBA" id="ARBA00004251"/>
    </source>
</evidence>
<feature type="transmembrane region" description="Helical" evidence="12">
    <location>
        <begin position="185"/>
        <end position="207"/>
    </location>
</feature>
<dbReference type="InterPro" id="IPR013210">
    <property type="entry name" value="LRR_N_plant-typ"/>
</dbReference>
<gene>
    <name evidence="15" type="ORF">Sango_2645000</name>
</gene>
<dbReference type="PRINTS" id="PR00019">
    <property type="entry name" value="LEURICHRPT"/>
</dbReference>
<dbReference type="Pfam" id="PF00560">
    <property type="entry name" value="LRR_1"/>
    <property type="match status" value="8"/>
</dbReference>
<dbReference type="Pfam" id="PF08263">
    <property type="entry name" value="LRRNT_2"/>
    <property type="match status" value="1"/>
</dbReference>
<evidence type="ECO:0000256" key="9">
    <source>
        <dbReference type="ARBA" id="ARBA00023136"/>
    </source>
</evidence>
<evidence type="ECO:0000256" key="11">
    <source>
        <dbReference type="SAM" id="MobiDB-lite"/>
    </source>
</evidence>
<keyword evidence="6" id="KW-0732">Signal</keyword>
<dbReference type="SMART" id="SM00369">
    <property type="entry name" value="LRR_TYP"/>
    <property type="match status" value="12"/>
</dbReference>
<evidence type="ECO:0000313" key="16">
    <source>
        <dbReference type="Proteomes" id="UP001289374"/>
    </source>
</evidence>
<evidence type="ECO:0000256" key="4">
    <source>
        <dbReference type="ARBA" id="ARBA00022614"/>
    </source>
</evidence>
<dbReference type="EMBL" id="JACGWL010000016">
    <property type="protein sequence ID" value="KAK4385210.1"/>
    <property type="molecule type" value="Genomic_DNA"/>
</dbReference>
<dbReference type="GO" id="GO:0006952">
    <property type="term" value="P:defense response"/>
    <property type="evidence" value="ECO:0007669"/>
    <property type="project" value="UniProtKB-ARBA"/>
</dbReference>
<reference evidence="15" key="2">
    <citation type="journal article" date="2024" name="Plant">
        <title>Genomic evolution and insights into agronomic trait innovations of Sesamum species.</title>
        <authorList>
            <person name="Miao H."/>
            <person name="Wang L."/>
            <person name="Qu L."/>
            <person name="Liu H."/>
            <person name="Sun Y."/>
            <person name="Le M."/>
            <person name="Wang Q."/>
            <person name="Wei S."/>
            <person name="Zheng Y."/>
            <person name="Lin W."/>
            <person name="Duan Y."/>
            <person name="Cao H."/>
            <person name="Xiong S."/>
            <person name="Wang X."/>
            <person name="Wei L."/>
            <person name="Li C."/>
            <person name="Ma Q."/>
            <person name="Ju M."/>
            <person name="Zhao R."/>
            <person name="Li G."/>
            <person name="Mu C."/>
            <person name="Tian Q."/>
            <person name="Mei H."/>
            <person name="Zhang T."/>
            <person name="Gao T."/>
            <person name="Zhang H."/>
        </authorList>
    </citation>
    <scope>NUCLEOTIDE SEQUENCE</scope>
    <source>
        <strain evidence="15">K16</strain>
    </source>
</reference>
<dbReference type="GO" id="GO:0051707">
    <property type="term" value="P:response to other organism"/>
    <property type="evidence" value="ECO:0007669"/>
    <property type="project" value="UniProtKB-ARBA"/>
</dbReference>
<feature type="transmembrane region" description="Helical" evidence="12">
    <location>
        <begin position="338"/>
        <end position="359"/>
    </location>
</feature>
<feature type="transmembrane region" description="Helical" evidence="12">
    <location>
        <begin position="1224"/>
        <end position="1247"/>
    </location>
</feature>
<keyword evidence="7" id="KW-0677">Repeat</keyword>
<keyword evidence="9 12" id="KW-0472">Membrane</keyword>
<evidence type="ECO:0000259" key="13">
    <source>
        <dbReference type="Pfam" id="PF08263"/>
    </source>
</evidence>
<dbReference type="InterPro" id="IPR046956">
    <property type="entry name" value="RLP23-like"/>
</dbReference>
<dbReference type="GO" id="GO:0005886">
    <property type="term" value="C:plasma membrane"/>
    <property type="evidence" value="ECO:0007669"/>
    <property type="project" value="UniProtKB-SubCell"/>
</dbReference>
<protein>
    <submittedName>
        <fullName evidence="15">Light-harvesting complex-like protein 3 isotype 1, chloroplastic</fullName>
    </submittedName>
</protein>
<organism evidence="15 16">
    <name type="scientific">Sesamum angolense</name>
    <dbReference type="NCBI Taxonomy" id="2727404"/>
    <lineage>
        <taxon>Eukaryota</taxon>
        <taxon>Viridiplantae</taxon>
        <taxon>Streptophyta</taxon>
        <taxon>Embryophyta</taxon>
        <taxon>Tracheophyta</taxon>
        <taxon>Spermatophyta</taxon>
        <taxon>Magnoliopsida</taxon>
        <taxon>eudicotyledons</taxon>
        <taxon>Gunneridae</taxon>
        <taxon>Pentapetalae</taxon>
        <taxon>asterids</taxon>
        <taxon>lamiids</taxon>
        <taxon>Lamiales</taxon>
        <taxon>Pedaliaceae</taxon>
        <taxon>Sesamum</taxon>
    </lineage>
</organism>
<keyword evidence="10" id="KW-0325">Glycoprotein</keyword>
<dbReference type="Pfam" id="PF23598">
    <property type="entry name" value="LRR_14"/>
    <property type="match status" value="1"/>
</dbReference>
<evidence type="ECO:0000256" key="5">
    <source>
        <dbReference type="ARBA" id="ARBA00022692"/>
    </source>
</evidence>
<evidence type="ECO:0000256" key="2">
    <source>
        <dbReference type="ARBA" id="ARBA00009592"/>
    </source>
</evidence>
<evidence type="ECO:0000256" key="3">
    <source>
        <dbReference type="ARBA" id="ARBA00022475"/>
    </source>
</evidence>
<name>A0AAE1W1T4_9LAMI</name>
<dbReference type="InterPro" id="IPR055414">
    <property type="entry name" value="LRR_R13L4/SHOC2-like"/>
</dbReference>
<dbReference type="FunFam" id="3.80.10.10:FF:000095">
    <property type="entry name" value="LRR receptor-like serine/threonine-protein kinase GSO1"/>
    <property type="match status" value="2"/>
</dbReference>
<dbReference type="SUPFAM" id="SSF52047">
    <property type="entry name" value="RNI-like"/>
    <property type="match status" value="1"/>
</dbReference>
<dbReference type="FunFam" id="3.80.10.10:FF:000213">
    <property type="entry name" value="Tyrosine-sulfated glycopeptide receptor 1"/>
    <property type="match status" value="1"/>
</dbReference>
<keyword evidence="4" id="KW-0433">Leucine-rich repeat</keyword>
<evidence type="ECO:0000256" key="8">
    <source>
        <dbReference type="ARBA" id="ARBA00022989"/>
    </source>
</evidence>
<keyword evidence="8 12" id="KW-1133">Transmembrane helix</keyword>
<dbReference type="SUPFAM" id="SSF52058">
    <property type="entry name" value="L domain-like"/>
    <property type="match status" value="3"/>
</dbReference>
<dbReference type="InterPro" id="IPR032675">
    <property type="entry name" value="LRR_dom_sf"/>
</dbReference>
<dbReference type="InterPro" id="IPR001611">
    <property type="entry name" value="Leu-rich_rpt"/>
</dbReference>